<gene>
    <name evidence="3" type="ORF">LCGC14_3146800</name>
</gene>
<organism evidence="3">
    <name type="scientific">marine sediment metagenome</name>
    <dbReference type="NCBI Taxonomy" id="412755"/>
    <lineage>
        <taxon>unclassified sequences</taxon>
        <taxon>metagenomes</taxon>
        <taxon>ecological metagenomes</taxon>
    </lineage>
</organism>
<evidence type="ECO:0000259" key="2">
    <source>
        <dbReference type="Pfam" id="PF04466"/>
    </source>
</evidence>
<feature type="domain" description="Phage terminase large subunit N-terminal" evidence="2">
    <location>
        <begin position="31"/>
        <end position="84"/>
    </location>
</feature>
<dbReference type="InterPro" id="IPR035412">
    <property type="entry name" value="Terminase_L_N"/>
</dbReference>
<feature type="transmembrane region" description="Helical" evidence="1">
    <location>
        <begin position="6"/>
        <end position="35"/>
    </location>
</feature>
<proteinExistence type="predicted"/>
<dbReference type="AlphaFoldDB" id="A0A0F8Y227"/>
<keyword evidence="1" id="KW-1133">Transmembrane helix</keyword>
<dbReference type="Pfam" id="PF04466">
    <property type="entry name" value="Terminase_3"/>
    <property type="match status" value="1"/>
</dbReference>
<name>A0A0F8Y227_9ZZZZ</name>
<sequence length="133" mass="15890">MLPLETVFVWAAIFIYSITFAFYTYALVFVSDWVYNRFVTNKRADTLIKRTYYYNNPWISKVMLQEAEDDQINDPERYSHVWLGNVWTKNDAQVFKGKYEILDFSTPAISELKYERFFYGADWGFARDPTVLI</sequence>
<keyword evidence="1" id="KW-0472">Membrane</keyword>
<dbReference type="InterPro" id="IPR027417">
    <property type="entry name" value="P-loop_NTPase"/>
</dbReference>
<comment type="caution">
    <text evidence="3">The sequence shown here is derived from an EMBL/GenBank/DDBJ whole genome shotgun (WGS) entry which is preliminary data.</text>
</comment>
<evidence type="ECO:0000256" key="1">
    <source>
        <dbReference type="SAM" id="Phobius"/>
    </source>
</evidence>
<reference evidence="3" key="1">
    <citation type="journal article" date="2015" name="Nature">
        <title>Complex archaea that bridge the gap between prokaryotes and eukaryotes.</title>
        <authorList>
            <person name="Spang A."/>
            <person name="Saw J.H."/>
            <person name="Jorgensen S.L."/>
            <person name="Zaremba-Niedzwiedzka K."/>
            <person name="Martijn J."/>
            <person name="Lind A.E."/>
            <person name="van Eijk R."/>
            <person name="Schleper C."/>
            <person name="Guy L."/>
            <person name="Ettema T.J."/>
        </authorList>
    </citation>
    <scope>NUCLEOTIDE SEQUENCE</scope>
</reference>
<keyword evidence="1" id="KW-0812">Transmembrane</keyword>
<dbReference type="Gene3D" id="3.40.50.300">
    <property type="entry name" value="P-loop containing nucleotide triphosphate hydrolases"/>
    <property type="match status" value="1"/>
</dbReference>
<dbReference type="EMBL" id="LAZR01069149">
    <property type="protein sequence ID" value="KKK48274.1"/>
    <property type="molecule type" value="Genomic_DNA"/>
</dbReference>
<protein>
    <recommendedName>
        <fullName evidence="2">Phage terminase large subunit N-terminal domain-containing protein</fullName>
    </recommendedName>
</protein>
<accession>A0A0F8Y227</accession>
<evidence type="ECO:0000313" key="3">
    <source>
        <dbReference type="EMBL" id="KKK48274.1"/>
    </source>
</evidence>
<feature type="non-terminal residue" evidence="3">
    <location>
        <position position="133"/>
    </location>
</feature>